<dbReference type="GO" id="GO:0042742">
    <property type="term" value="P:defense response to bacterium"/>
    <property type="evidence" value="ECO:0007669"/>
    <property type="project" value="UniProtKB-UniRule"/>
</dbReference>
<reference evidence="9 11" key="2">
    <citation type="submission" date="2016-11" db="EMBL/GenBank/DDBJ databases">
        <title>The potential of Streptococcus salivarius to inhibit the production of volatile sulphur compounds in the oral cavity.</title>
        <authorList>
            <person name="Sun L."/>
            <person name="Li Z."/>
            <person name="Jin D."/>
            <person name="Zhao H."/>
        </authorList>
    </citation>
    <scope>NUCLEOTIDE SEQUENCE [LARGE SCALE GENOMIC DNA]</scope>
    <source>
        <strain evidence="9 11">ICDC2</strain>
        <plasmid evidence="11">Plasmid</plasmid>
        <plasmid evidence="9">unnamed</plasmid>
    </source>
</reference>
<dbReference type="Proteomes" id="UP000027855">
    <property type="component" value="Unassembled WGS sequence"/>
</dbReference>
<geneLocation type="plasmid" evidence="11"/>
<comment type="similarity">
    <text evidence="1 7">Belongs to the type A lantibiotic family.</text>
</comment>
<dbReference type="GO" id="GO:0005102">
    <property type="term" value="F:signaling receptor binding"/>
    <property type="evidence" value="ECO:0007669"/>
    <property type="project" value="UniProtKB-KW"/>
</dbReference>
<dbReference type="EMBL" id="CP018188">
    <property type="protein sequence ID" value="QGU81715.1"/>
    <property type="molecule type" value="Genomic_DNA"/>
</dbReference>
<comment type="function">
    <text evidence="7">Lanthionine-containing peptide antibiotic (lantibiotic) active on Gram-positive bacteria. The bactericidal activity of lantibiotics is based on depolarization of energized bacterial cytoplasmic membranes, initiated by the formation of aqueous transmembrane pores.</text>
</comment>
<protein>
    <recommendedName>
        <fullName evidence="7">Lantibiotic</fullName>
    </recommendedName>
</protein>
<dbReference type="Proteomes" id="UP000422997">
    <property type="component" value="Plasmid unnamed"/>
</dbReference>
<dbReference type="Pfam" id="PF04604">
    <property type="entry name" value="L_biotic_typeA"/>
    <property type="match status" value="1"/>
</dbReference>
<evidence type="ECO:0000256" key="3">
    <source>
        <dbReference type="ARBA" id="ARBA00022784"/>
    </source>
</evidence>
<keyword evidence="2 7" id="KW-0929">Antimicrobial</keyword>
<evidence type="ECO:0000256" key="5">
    <source>
        <dbReference type="ARBA" id="ARBA00023022"/>
    </source>
</evidence>
<dbReference type="AlphaFoldDB" id="A0A074JAW0"/>
<gene>
    <name evidence="9" type="ORF">BSR19_11340</name>
    <name evidence="8" type="ORF">DL07_11065</name>
</gene>
<evidence type="ECO:0000313" key="10">
    <source>
        <dbReference type="Proteomes" id="UP000027855"/>
    </source>
</evidence>
<reference evidence="8 10" key="1">
    <citation type="submission" date="2014-04" db="EMBL/GenBank/DDBJ databases">
        <title>Variable characteristics of bacteriocin-producing Streptococcus salivarius strains isolated from Malaysian subjects.</title>
        <authorList>
            <person name="Philip K."/>
            <person name="Barbour A."/>
        </authorList>
    </citation>
    <scope>NUCLEOTIDE SEQUENCE [LARGE SCALE GENOMIC DNA]</scope>
    <source>
        <strain evidence="8 10">NU10</strain>
    </source>
</reference>
<dbReference type="InterPro" id="IPR007682">
    <property type="entry name" value="Lantibiotic_typ-A_Lactobact"/>
</dbReference>
<keyword evidence="9" id="KW-0614">Plasmid</keyword>
<dbReference type="EMBL" id="JJMT01000009">
    <property type="protein sequence ID" value="KEO45849.1"/>
    <property type="molecule type" value="Genomic_DNA"/>
</dbReference>
<evidence type="ECO:0000256" key="7">
    <source>
        <dbReference type="RuleBase" id="RU362078"/>
    </source>
</evidence>
<evidence type="ECO:0000256" key="2">
    <source>
        <dbReference type="ARBA" id="ARBA00022529"/>
    </source>
</evidence>
<evidence type="ECO:0000313" key="9">
    <source>
        <dbReference type="EMBL" id="QGU81715.1"/>
    </source>
</evidence>
<evidence type="ECO:0000256" key="4">
    <source>
        <dbReference type="ARBA" id="ARBA00022789"/>
    </source>
</evidence>
<evidence type="ECO:0000256" key="1">
    <source>
        <dbReference type="ARBA" id="ARBA00009379"/>
    </source>
</evidence>
<comment type="PTM">
    <text evidence="7">Maturation of lantibiotics involves the enzymatic conversion of Thr, and Ser into dehydrated AA and the formation of thioether bonds with cysteine. This is followed by membrane translocation and cleavage of the modified precursor.</text>
</comment>
<evidence type="ECO:0000313" key="8">
    <source>
        <dbReference type="EMBL" id="KEO45849.1"/>
    </source>
</evidence>
<sequence length="50" mass="5526">MMKKDAIIESIKEVSLEELDQIIGAGNGVFKTISHECHLNTWAFLATCCS</sequence>
<dbReference type="GO" id="GO:0031640">
    <property type="term" value="P:killing of cells of another organism"/>
    <property type="evidence" value="ECO:0007669"/>
    <property type="project" value="UniProtKB-UniRule"/>
</dbReference>
<evidence type="ECO:0000313" key="11">
    <source>
        <dbReference type="Proteomes" id="UP000422997"/>
    </source>
</evidence>
<keyword evidence="3" id="KW-0883">Thioether bond</keyword>
<name>A0A074JAW0_STRSL</name>
<geneLocation type="plasmid" evidence="9">
    <name>unnamed</name>
</geneLocation>
<keyword evidence="4 7" id="KW-0425">Lantibiotic</keyword>
<dbReference type="GO" id="GO:0005576">
    <property type="term" value="C:extracellular region"/>
    <property type="evidence" value="ECO:0007669"/>
    <property type="project" value="InterPro"/>
</dbReference>
<proteinExistence type="inferred from homology"/>
<keyword evidence="6 7" id="KW-0078">Bacteriocin</keyword>
<dbReference type="NCBIfam" id="NF040664">
    <property type="entry name" value="HEC_x9_TCC_lant"/>
    <property type="match status" value="1"/>
</dbReference>
<accession>A0A074JAW0</accession>
<evidence type="ECO:0000256" key="6">
    <source>
        <dbReference type="ARBA" id="ARBA00023048"/>
    </source>
</evidence>
<organism evidence="8 10">
    <name type="scientific">Streptococcus salivarius</name>
    <dbReference type="NCBI Taxonomy" id="1304"/>
    <lineage>
        <taxon>Bacteria</taxon>
        <taxon>Bacillati</taxon>
        <taxon>Bacillota</taxon>
        <taxon>Bacilli</taxon>
        <taxon>Lactobacillales</taxon>
        <taxon>Streptococcaceae</taxon>
        <taxon>Streptococcus</taxon>
    </lineage>
</organism>
<keyword evidence="5 7" id="KW-0044">Antibiotic</keyword>